<evidence type="ECO:0000313" key="1">
    <source>
        <dbReference type="EMBL" id="MST91275.1"/>
    </source>
</evidence>
<dbReference type="EMBL" id="VUNJ01000004">
    <property type="protein sequence ID" value="MST91275.1"/>
    <property type="molecule type" value="Genomic_DNA"/>
</dbReference>
<name>A0A6I2U8N1_9FIRM</name>
<dbReference type="AlphaFoldDB" id="A0A6I2U8N1"/>
<comment type="caution">
    <text evidence="1">The sequence shown here is derived from an EMBL/GenBank/DDBJ whole genome shotgun (WGS) entry which is preliminary data.</text>
</comment>
<evidence type="ECO:0000313" key="2">
    <source>
        <dbReference type="Proteomes" id="UP000431913"/>
    </source>
</evidence>
<reference evidence="1 2" key="1">
    <citation type="submission" date="2019-08" db="EMBL/GenBank/DDBJ databases">
        <title>In-depth cultivation of the pig gut microbiome towards novel bacterial diversity and tailored functional studies.</title>
        <authorList>
            <person name="Wylensek D."/>
            <person name="Hitch T.C.A."/>
            <person name="Clavel T."/>
        </authorList>
    </citation>
    <scope>NUCLEOTIDE SEQUENCE [LARGE SCALE GENOMIC DNA]</scope>
    <source>
        <strain evidence="1 2">WCA3-601-WT-6J</strain>
    </source>
</reference>
<accession>A0A6I2U8N1</accession>
<proteinExistence type="predicted"/>
<dbReference type="Proteomes" id="UP000431913">
    <property type="component" value="Unassembled WGS sequence"/>
</dbReference>
<dbReference type="InterPro" id="IPR024523">
    <property type="entry name" value="DUF3793"/>
</dbReference>
<dbReference type="Pfam" id="PF12672">
    <property type="entry name" value="DUF3793"/>
    <property type="match status" value="1"/>
</dbReference>
<protein>
    <submittedName>
        <fullName evidence="1">DUF3793 family protein</fullName>
    </submittedName>
</protein>
<gene>
    <name evidence="1" type="ORF">FYJ76_04885</name>
</gene>
<sequence length="218" mass="24060">MLKICGFGRFFSRLRLALTNQSYAPGGGILSDAFLSLLCTHCAPTLSGVKPACIFTLHKENIPGWQTELSSCRSLFSGNGLRLRVLCGCRRHLVIMVYRPALLRESLRQPERRAFLQARGYPVSMGTGRLLDELSRRMRSAKAGGFPHEIGLFLGYPLEDVTGFIAAGGAEYRCSGCWKVYGDVEQAQHLFRRYAACRKRYLAMASSGLTLGEMLAAG</sequence>
<organism evidence="1 2">
    <name type="scientific">Ruthenibacterium lactatiformans</name>
    <dbReference type="NCBI Taxonomy" id="1550024"/>
    <lineage>
        <taxon>Bacteria</taxon>
        <taxon>Bacillati</taxon>
        <taxon>Bacillota</taxon>
        <taxon>Clostridia</taxon>
        <taxon>Eubacteriales</taxon>
        <taxon>Oscillospiraceae</taxon>
        <taxon>Ruthenibacterium</taxon>
    </lineage>
</organism>